<accession>A0ABY1VRM5</accession>
<name>A0ABY1VRM5_9ACTO</name>
<feature type="signal peptide" evidence="1">
    <location>
        <begin position="1"/>
        <end position="31"/>
    </location>
</feature>
<keyword evidence="1" id="KW-0732">Signal</keyword>
<protein>
    <recommendedName>
        <fullName evidence="4">Bacterial sensory transduction regulator</fullName>
    </recommendedName>
</protein>
<gene>
    <name evidence="2" type="ORF">NCTC11535_01769</name>
</gene>
<organism evidence="2 3">
    <name type="scientific">Actinomyces bovis</name>
    <dbReference type="NCBI Taxonomy" id="1658"/>
    <lineage>
        <taxon>Bacteria</taxon>
        <taxon>Bacillati</taxon>
        <taxon>Actinomycetota</taxon>
        <taxon>Actinomycetes</taxon>
        <taxon>Actinomycetales</taxon>
        <taxon>Actinomycetaceae</taxon>
        <taxon>Actinomyces</taxon>
    </lineage>
</organism>
<keyword evidence="3" id="KW-1185">Reference proteome</keyword>
<dbReference type="RefSeq" id="WP_111836982.1">
    <property type="nucleotide sequence ID" value="NZ_UAPQ01000009.1"/>
</dbReference>
<dbReference type="Pfam" id="PF10722">
    <property type="entry name" value="YbjN"/>
    <property type="match status" value="1"/>
</dbReference>
<dbReference type="InterPro" id="IPR019660">
    <property type="entry name" value="Put_sensory_transdc_reg_YbjN"/>
</dbReference>
<proteinExistence type="predicted"/>
<sequence length="196" mass="21486">MSWFSRRRKSEATSSSAYAAAPATSAVAANAAGAAATPPAPGQTISAGTPVTPLSKDRLTRLIESRGWKCQIDDDGDLTGRWDDDLVSFMLRGEQEEMLNVMGLMLEDVPMSKLDEARFAIDEWHREHLWPVCFWRENDDAGLTFTIGAAVAVDWEPGATDKQLLQHLECGLATCGQAFADFRERLALEPYVEPGP</sequence>
<comment type="caution">
    <text evidence="2">The sequence shown here is derived from an EMBL/GenBank/DDBJ whole genome shotgun (WGS) entry which is preliminary data.</text>
</comment>
<evidence type="ECO:0000313" key="2">
    <source>
        <dbReference type="EMBL" id="SPT54072.1"/>
    </source>
</evidence>
<reference evidence="2 3" key="1">
    <citation type="submission" date="2018-06" db="EMBL/GenBank/DDBJ databases">
        <authorList>
            <consortium name="Pathogen Informatics"/>
            <person name="Doyle S."/>
        </authorList>
    </citation>
    <scope>NUCLEOTIDE SEQUENCE [LARGE SCALE GENOMIC DNA]</scope>
    <source>
        <strain evidence="2 3">NCTC11535</strain>
    </source>
</reference>
<dbReference type="Proteomes" id="UP000250006">
    <property type="component" value="Unassembled WGS sequence"/>
</dbReference>
<dbReference type="EMBL" id="UAPQ01000009">
    <property type="protein sequence ID" value="SPT54072.1"/>
    <property type="molecule type" value="Genomic_DNA"/>
</dbReference>
<evidence type="ECO:0000256" key="1">
    <source>
        <dbReference type="SAM" id="SignalP"/>
    </source>
</evidence>
<evidence type="ECO:0008006" key="4">
    <source>
        <dbReference type="Google" id="ProtNLM"/>
    </source>
</evidence>
<feature type="chain" id="PRO_5045424593" description="Bacterial sensory transduction regulator" evidence="1">
    <location>
        <begin position="32"/>
        <end position="196"/>
    </location>
</feature>
<evidence type="ECO:0000313" key="3">
    <source>
        <dbReference type="Proteomes" id="UP000250006"/>
    </source>
</evidence>